<comment type="caution">
    <text evidence="1">The sequence shown here is derived from an EMBL/GenBank/DDBJ whole genome shotgun (WGS) entry which is preliminary data.</text>
</comment>
<evidence type="ECO:0000313" key="2">
    <source>
        <dbReference type="Proteomes" id="UP000683360"/>
    </source>
</evidence>
<organism evidence="1 2">
    <name type="scientific">Mytilus edulis</name>
    <name type="common">Blue mussel</name>
    <dbReference type="NCBI Taxonomy" id="6550"/>
    <lineage>
        <taxon>Eukaryota</taxon>
        <taxon>Metazoa</taxon>
        <taxon>Spiralia</taxon>
        <taxon>Lophotrochozoa</taxon>
        <taxon>Mollusca</taxon>
        <taxon>Bivalvia</taxon>
        <taxon>Autobranchia</taxon>
        <taxon>Pteriomorphia</taxon>
        <taxon>Mytilida</taxon>
        <taxon>Mytiloidea</taxon>
        <taxon>Mytilidae</taxon>
        <taxon>Mytilinae</taxon>
        <taxon>Mytilus</taxon>
    </lineage>
</organism>
<name>A0A8S3R6J3_MYTED</name>
<protein>
    <submittedName>
        <fullName evidence="1">Uncharacterized protein</fullName>
    </submittedName>
</protein>
<dbReference type="Proteomes" id="UP000683360">
    <property type="component" value="Unassembled WGS sequence"/>
</dbReference>
<proteinExistence type="predicted"/>
<accession>A0A8S3R6J3</accession>
<sequence>MLNHNSDLKLENQSCLTKKTVYLRGFPVELTAYSTKKFHLNDNTCLLESVTFRKENRSRPRETLIMFRVKGMLYVPSALLRLYMEIIEIRTNSIDILCISETESDFRLEILPGLSGFSALQFAKRLQMLNNGKGVRKLKELIQYIEIENQTVDDPADIERVKTNDESYFKACYSLNQDLYSKQSRTCKIDDIEDKTAEKINSLQQEIYKNLQDMNFKMEATRDKIHGENSYTKCSTDSKWTDRKKMGNSKVRTQSDQPTWNICLLNREDEAEGLVTEYFGDSMISQAIYEFFGQYIDCEYKGTFERPHVLWPSMHPILPYKFRYLDNRVS</sequence>
<dbReference type="EMBL" id="CAJPWZ010000757">
    <property type="protein sequence ID" value="CAG2200742.1"/>
    <property type="molecule type" value="Genomic_DNA"/>
</dbReference>
<gene>
    <name evidence="1" type="ORF">MEDL_15385</name>
</gene>
<reference evidence="1" key="1">
    <citation type="submission" date="2021-03" db="EMBL/GenBank/DDBJ databases">
        <authorList>
            <person name="Bekaert M."/>
        </authorList>
    </citation>
    <scope>NUCLEOTIDE SEQUENCE</scope>
</reference>
<dbReference type="AlphaFoldDB" id="A0A8S3R6J3"/>
<evidence type="ECO:0000313" key="1">
    <source>
        <dbReference type="EMBL" id="CAG2200742.1"/>
    </source>
</evidence>
<keyword evidence="2" id="KW-1185">Reference proteome</keyword>
<dbReference type="OrthoDB" id="6133136at2759"/>